<feature type="transmembrane region" description="Helical" evidence="7">
    <location>
        <begin position="6"/>
        <end position="28"/>
    </location>
</feature>
<dbReference type="FunFam" id="1.20.1280.290:FF:000012">
    <property type="entry name" value="Vacuolar membrane PQ loop repeat protein"/>
    <property type="match status" value="1"/>
</dbReference>
<keyword evidence="3 7" id="KW-1133">Transmembrane helix</keyword>
<evidence type="ECO:0000256" key="6">
    <source>
        <dbReference type="ARBA" id="ARBA00050768"/>
    </source>
</evidence>
<reference evidence="8" key="1">
    <citation type="submission" date="2020-12" db="EMBL/GenBank/DDBJ databases">
        <title>Metabolic potential, ecology and presence of endohyphal bacteria is reflected in genomic diversity of Mucoromycotina.</title>
        <authorList>
            <person name="Muszewska A."/>
            <person name="Okrasinska A."/>
            <person name="Steczkiewicz K."/>
            <person name="Drgas O."/>
            <person name="Orlowska M."/>
            <person name="Perlinska-Lenart U."/>
            <person name="Aleksandrzak-Piekarczyk T."/>
            <person name="Szatraj K."/>
            <person name="Zielenkiewicz U."/>
            <person name="Pilsyk S."/>
            <person name="Malc E."/>
            <person name="Mieczkowski P."/>
            <person name="Kruszewska J.S."/>
            <person name="Biernat P."/>
            <person name="Pawlowska J."/>
        </authorList>
    </citation>
    <scope>NUCLEOTIDE SEQUENCE</scope>
    <source>
        <strain evidence="8">WA0000051536</strain>
    </source>
</reference>
<evidence type="ECO:0000256" key="5">
    <source>
        <dbReference type="ARBA" id="ARBA00038039"/>
    </source>
</evidence>
<feature type="transmembrane region" description="Helical" evidence="7">
    <location>
        <begin position="66"/>
        <end position="89"/>
    </location>
</feature>
<dbReference type="Gene3D" id="1.20.1280.290">
    <property type="match status" value="2"/>
</dbReference>
<dbReference type="GO" id="GO:0098852">
    <property type="term" value="C:lytic vacuole membrane"/>
    <property type="evidence" value="ECO:0007669"/>
    <property type="project" value="UniProtKB-ARBA"/>
</dbReference>
<feature type="transmembrane region" description="Helical" evidence="7">
    <location>
        <begin position="40"/>
        <end position="60"/>
    </location>
</feature>
<keyword evidence="2 7" id="KW-0812">Transmembrane</keyword>
<evidence type="ECO:0000256" key="4">
    <source>
        <dbReference type="ARBA" id="ARBA00023136"/>
    </source>
</evidence>
<feature type="transmembrane region" description="Helical" evidence="7">
    <location>
        <begin position="199"/>
        <end position="221"/>
    </location>
</feature>
<dbReference type="EMBL" id="JAEPRA010000017">
    <property type="protein sequence ID" value="KAG2174011.1"/>
    <property type="molecule type" value="Genomic_DNA"/>
</dbReference>
<dbReference type="Pfam" id="PF04193">
    <property type="entry name" value="PQ-loop"/>
    <property type="match status" value="2"/>
</dbReference>
<dbReference type="OrthoDB" id="8048523at2759"/>
<evidence type="ECO:0000256" key="1">
    <source>
        <dbReference type="ARBA" id="ARBA00004141"/>
    </source>
</evidence>
<comment type="subcellular location">
    <subcellularLocation>
        <location evidence="1">Membrane</location>
        <topology evidence="1">Multi-pass membrane protein</topology>
    </subcellularLocation>
</comment>
<gene>
    <name evidence="8" type="ORF">INT44_000125</name>
</gene>
<dbReference type="GO" id="GO:0015174">
    <property type="term" value="F:basic amino acid transmembrane transporter activity"/>
    <property type="evidence" value="ECO:0007669"/>
    <property type="project" value="UniProtKB-ARBA"/>
</dbReference>
<dbReference type="Proteomes" id="UP000612746">
    <property type="component" value="Unassembled WGS sequence"/>
</dbReference>
<feature type="transmembrane region" description="Helical" evidence="7">
    <location>
        <begin position="233"/>
        <end position="256"/>
    </location>
</feature>
<keyword evidence="9" id="KW-1185">Reference proteome</keyword>
<evidence type="ECO:0000313" key="8">
    <source>
        <dbReference type="EMBL" id="KAG2174011.1"/>
    </source>
</evidence>
<name>A0A8H7PHD2_9FUNG</name>
<proteinExistence type="inferred from homology"/>
<dbReference type="PANTHER" id="PTHR16201:SF44">
    <property type="entry name" value="SEVEN TRANSMEMBRANE PROTEIN 1"/>
    <property type="match status" value="1"/>
</dbReference>
<evidence type="ECO:0000313" key="9">
    <source>
        <dbReference type="Proteomes" id="UP000612746"/>
    </source>
</evidence>
<dbReference type="GO" id="GO:0034486">
    <property type="term" value="P:vacuolar transmembrane transport"/>
    <property type="evidence" value="ECO:0007669"/>
    <property type="project" value="UniProtKB-ARBA"/>
</dbReference>
<evidence type="ECO:0000256" key="7">
    <source>
        <dbReference type="SAM" id="Phobius"/>
    </source>
</evidence>
<feature type="transmembrane region" description="Helical" evidence="7">
    <location>
        <begin position="167"/>
        <end position="187"/>
    </location>
</feature>
<sequence>MTFDNAFWSSISGYLSIGCWLIVFTPQLWENYTRKSGDGLSMTFLVIWLLGDVFNLVGVVMQDLLFTMLLLAVWYTLADIGLIWQVLYYQNTSSSRKRSEDSRETDPLLPRNILDEPTRRKRNQIIPIATLVISTIALIGSMAYYVFTHMDSDDSSHADKDKKQFQIIPQIMGWTSAVLYIASRVPQIVKNYKDQSTEGLSLAMFFCAVMGNVFFTLSIFLRSVDPTYLLINLSWIIGSCGTLVFDFTIFMQFIIYKQPPTSTSHANLSGGDDNHF</sequence>
<comment type="similarity">
    <text evidence="5">Belongs to the laat-1 family.</text>
</comment>
<dbReference type="AlphaFoldDB" id="A0A8H7PHD2"/>
<protein>
    <recommendedName>
        <fullName evidence="10">PQ-loop-domain-containing protein</fullName>
    </recommendedName>
</protein>
<evidence type="ECO:0000256" key="3">
    <source>
        <dbReference type="ARBA" id="ARBA00022989"/>
    </source>
</evidence>
<evidence type="ECO:0008006" key="10">
    <source>
        <dbReference type="Google" id="ProtNLM"/>
    </source>
</evidence>
<comment type="catalytic activity">
    <reaction evidence="6">
        <text>L-histidine(out) + L-arginine(in) = L-histidine(in) + L-arginine(out)</text>
        <dbReference type="Rhea" id="RHEA:71063"/>
        <dbReference type="ChEBI" id="CHEBI:32682"/>
        <dbReference type="ChEBI" id="CHEBI:57595"/>
    </reaction>
</comment>
<dbReference type="PANTHER" id="PTHR16201">
    <property type="entry name" value="SEVEN TRANSMEMBRANE PROTEIN 1-RELATED"/>
    <property type="match status" value="1"/>
</dbReference>
<keyword evidence="4 7" id="KW-0472">Membrane</keyword>
<dbReference type="SMART" id="SM00679">
    <property type="entry name" value="CTNS"/>
    <property type="match status" value="2"/>
</dbReference>
<organism evidence="8 9">
    <name type="scientific">Umbelopsis vinacea</name>
    <dbReference type="NCBI Taxonomy" id="44442"/>
    <lineage>
        <taxon>Eukaryota</taxon>
        <taxon>Fungi</taxon>
        <taxon>Fungi incertae sedis</taxon>
        <taxon>Mucoromycota</taxon>
        <taxon>Mucoromycotina</taxon>
        <taxon>Umbelopsidomycetes</taxon>
        <taxon>Umbelopsidales</taxon>
        <taxon>Umbelopsidaceae</taxon>
        <taxon>Umbelopsis</taxon>
    </lineage>
</organism>
<dbReference type="FunFam" id="1.20.1280.290:FF:000009">
    <property type="entry name" value="PQ loop repeat family protein"/>
    <property type="match status" value="1"/>
</dbReference>
<comment type="caution">
    <text evidence="8">The sequence shown here is derived from an EMBL/GenBank/DDBJ whole genome shotgun (WGS) entry which is preliminary data.</text>
</comment>
<evidence type="ECO:0000256" key="2">
    <source>
        <dbReference type="ARBA" id="ARBA00022692"/>
    </source>
</evidence>
<accession>A0A8H7PHD2</accession>
<dbReference type="InterPro" id="IPR051415">
    <property type="entry name" value="LAAT-1"/>
</dbReference>
<dbReference type="InterPro" id="IPR006603">
    <property type="entry name" value="PQ-loop_rpt"/>
</dbReference>
<feature type="transmembrane region" description="Helical" evidence="7">
    <location>
        <begin position="125"/>
        <end position="147"/>
    </location>
</feature>